<dbReference type="SUPFAM" id="SSF48179">
    <property type="entry name" value="6-phosphogluconate dehydrogenase C-terminal domain-like"/>
    <property type="match status" value="1"/>
</dbReference>
<dbReference type="InterPro" id="IPR023027">
    <property type="entry name" value="Mannitol_DH_CS"/>
</dbReference>
<dbReference type="GO" id="GO:0008926">
    <property type="term" value="F:mannitol-1-phosphate 5-dehydrogenase activity"/>
    <property type="evidence" value="ECO:0007669"/>
    <property type="project" value="UniProtKB-EC"/>
</dbReference>
<dbReference type="EC" id="1.1.1.17" evidence="2"/>
<evidence type="ECO:0000259" key="7">
    <source>
        <dbReference type="Pfam" id="PF01232"/>
    </source>
</evidence>
<evidence type="ECO:0000259" key="8">
    <source>
        <dbReference type="Pfam" id="PF08125"/>
    </source>
</evidence>
<evidence type="ECO:0000313" key="9">
    <source>
        <dbReference type="EMBL" id="KJL48832.1"/>
    </source>
</evidence>
<dbReference type="PANTHER" id="PTHR43362:SF1">
    <property type="entry name" value="MANNITOL DEHYDROGENASE 2-RELATED"/>
    <property type="match status" value="1"/>
</dbReference>
<organism evidence="9 10">
    <name type="scientific">Microbacterium hydrocarbonoxydans</name>
    <dbReference type="NCBI Taxonomy" id="273678"/>
    <lineage>
        <taxon>Bacteria</taxon>
        <taxon>Bacillati</taxon>
        <taxon>Actinomycetota</taxon>
        <taxon>Actinomycetes</taxon>
        <taxon>Micrococcales</taxon>
        <taxon>Microbacteriaceae</taxon>
        <taxon>Microbacterium</taxon>
    </lineage>
</organism>
<reference evidence="9 10" key="1">
    <citation type="submission" date="2015-02" db="EMBL/GenBank/DDBJ databases">
        <title>Draft genome sequences of ten Microbacterium spp. with emphasis on heavy metal contaminated environments.</title>
        <authorList>
            <person name="Corretto E."/>
        </authorList>
    </citation>
    <scope>NUCLEOTIDE SEQUENCE [LARGE SCALE GENOMIC DNA]</scope>
    <source>
        <strain evidence="9 10">SA35</strain>
    </source>
</reference>
<dbReference type="PANTHER" id="PTHR43362">
    <property type="entry name" value="MANNITOL DEHYDROGENASE DSF1-RELATED"/>
    <property type="match status" value="1"/>
</dbReference>
<dbReference type="PRINTS" id="PR00084">
    <property type="entry name" value="MTLDHDRGNASE"/>
</dbReference>
<dbReference type="InterPro" id="IPR000669">
    <property type="entry name" value="Mannitol_DH"/>
</dbReference>
<dbReference type="Pfam" id="PF01232">
    <property type="entry name" value="Mannitol_dh"/>
    <property type="match status" value="1"/>
</dbReference>
<dbReference type="RefSeq" id="WP_045256631.1">
    <property type="nucleotide sequence ID" value="NZ_JYJB01000006.1"/>
</dbReference>
<dbReference type="STRING" id="273678.RS84_00999"/>
<evidence type="ECO:0000313" key="10">
    <source>
        <dbReference type="Proteomes" id="UP000033900"/>
    </source>
</evidence>
<protein>
    <recommendedName>
        <fullName evidence="3">Mannitol-1-phosphate 5-dehydrogenase</fullName>
        <ecNumber evidence="2">1.1.1.17</ecNumber>
    </recommendedName>
</protein>
<dbReference type="OrthoDB" id="271711at2"/>
<dbReference type="GO" id="GO:0019594">
    <property type="term" value="P:mannitol metabolic process"/>
    <property type="evidence" value="ECO:0007669"/>
    <property type="project" value="InterPro"/>
</dbReference>
<accession>A0A0M2HQ07</accession>
<dbReference type="InterPro" id="IPR036291">
    <property type="entry name" value="NAD(P)-bd_dom_sf"/>
</dbReference>
<sequence>MPHTIAHLGVGAFHRAHQAWYTDRAAAMAEPWRIAAFTGRSVAQARLLQARRGAYTLITRGAGGDELSEVRSIRSVHDGADTASWQATIADPDTHILTLTITEAGYRDGPAPARIAQGLQARRAAGSGPLTVISCDNLADNGGITRAVVFDAAMAIDHRLADWIDENVAFLSSMVDRITPRTTDADIDEVERLTGIRDLGTVVTEPFSEWVIEEGFAGPRPAWEQVGVRTTPDLAPFEQRKLRILNGAHSLLAYQGLLRGFDDVASAFADAELCELVEEYWQSAAATCALPRAEIDEAIAATRTRFENPRIRHRLAQIAMDGAHKLPVRIVPVLEHALAAGDRADAAASVIAAWAVHGGHSSAEIDEVLREADAAAHAMRAAVDRGIRRLEGSTLRAPLRGAAVRS</sequence>
<comment type="catalytic activity">
    <reaction evidence="6">
        <text>D-mannitol 1-phosphate + NAD(+) = beta-D-fructose 6-phosphate + NADH + H(+)</text>
        <dbReference type="Rhea" id="RHEA:19661"/>
        <dbReference type="ChEBI" id="CHEBI:15378"/>
        <dbReference type="ChEBI" id="CHEBI:57540"/>
        <dbReference type="ChEBI" id="CHEBI:57634"/>
        <dbReference type="ChEBI" id="CHEBI:57945"/>
        <dbReference type="ChEBI" id="CHEBI:61381"/>
        <dbReference type="EC" id="1.1.1.17"/>
    </reaction>
</comment>
<name>A0A0M2HQ07_9MICO</name>
<dbReference type="InterPro" id="IPR050988">
    <property type="entry name" value="Mannitol_DH/Oxidoreductase"/>
</dbReference>
<dbReference type="SUPFAM" id="SSF51735">
    <property type="entry name" value="NAD(P)-binding Rossmann-fold domains"/>
    <property type="match status" value="1"/>
</dbReference>
<keyword evidence="5" id="KW-0520">NAD</keyword>
<gene>
    <name evidence="9" type="primary">mtlK</name>
    <name evidence="9" type="ORF">RS84_00999</name>
</gene>
<dbReference type="Proteomes" id="UP000033900">
    <property type="component" value="Unassembled WGS sequence"/>
</dbReference>
<evidence type="ECO:0000256" key="5">
    <source>
        <dbReference type="ARBA" id="ARBA00023027"/>
    </source>
</evidence>
<keyword evidence="10" id="KW-1185">Reference proteome</keyword>
<feature type="domain" description="Mannitol dehydrogenase N-terminal" evidence="7">
    <location>
        <begin position="4"/>
        <end position="224"/>
    </location>
</feature>
<dbReference type="Pfam" id="PF08125">
    <property type="entry name" value="Mannitol_dh_C"/>
    <property type="match status" value="1"/>
</dbReference>
<dbReference type="AlphaFoldDB" id="A0A0M2HQ07"/>
<comment type="similarity">
    <text evidence="1">Belongs to the mannitol dehydrogenase family.</text>
</comment>
<comment type="caution">
    <text evidence="9">The sequence shown here is derived from an EMBL/GenBank/DDBJ whole genome shotgun (WGS) entry which is preliminary data.</text>
</comment>
<dbReference type="InterPro" id="IPR013328">
    <property type="entry name" value="6PGD_dom2"/>
</dbReference>
<dbReference type="InterPro" id="IPR013118">
    <property type="entry name" value="Mannitol_DH_C"/>
</dbReference>
<dbReference type="InterPro" id="IPR008927">
    <property type="entry name" value="6-PGluconate_DH-like_C_sf"/>
</dbReference>
<dbReference type="Gene3D" id="1.10.1040.10">
    <property type="entry name" value="N-(1-d-carboxylethyl)-l-norvaline Dehydrogenase, domain 2"/>
    <property type="match status" value="1"/>
</dbReference>
<evidence type="ECO:0000256" key="1">
    <source>
        <dbReference type="ARBA" id="ARBA00006541"/>
    </source>
</evidence>
<dbReference type="EMBL" id="JYJB01000006">
    <property type="protein sequence ID" value="KJL48832.1"/>
    <property type="molecule type" value="Genomic_DNA"/>
</dbReference>
<dbReference type="InterPro" id="IPR013131">
    <property type="entry name" value="Mannitol_DH_N"/>
</dbReference>
<dbReference type="PATRIC" id="fig|273678.4.peg.994"/>
<dbReference type="Gene3D" id="3.40.50.720">
    <property type="entry name" value="NAD(P)-binding Rossmann-like Domain"/>
    <property type="match status" value="1"/>
</dbReference>
<evidence type="ECO:0000256" key="3">
    <source>
        <dbReference type="ARBA" id="ARBA00016219"/>
    </source>
</evidence>
<evidence type="ECO:0000256" key="6">
    <source>
        <dbReference type="ARBA" id="ARBA00048615"/>
    </source>
</evidence>
<keyword evidence="4 9" id="KW-0560">Oxidoreductase</keyword>
<evidence type="ECO:0000256" key="2">
    <source>
        <dbReference type="ARBA" id="ARBA00012939"/>
    </source>
</evidence>
<proteinExistence type="inferred from homology"/>
<feature type="domain" description="Mannitol dehydrogenase C-terminal" evidence="8">
    <location>
        <begin position="233"/>
        <end position="357"/>
    </location>
</feature>
<evidence type="ECO:0000256" key="4">
    <source>
        <dbReference type="ARBA" id="ARBA00023002"/>
    </source>
</evidence>
<dbReference type="PROSITE" id="PS00974">
    <property type="entry name" value="MANNITOL_DHGENASE"/>
    <property type="match status" value="1"/>
</dbReference>